<dbReference type="EMBL" id="JAPWTK010000124">
    <property type="protein sequence ID" value="KAJ8949094.1"/>
    <property type="molecule type" value="Genomic_DNA"/>
</dbReference>
<sequence>MICYPLIIIALHSTYAEKYFQIDDIPIENFSFENEDLQHDAVDLELVPRVQRSFPLSKEDPKEYFFSRSVYEDVNPDHFVDIPKPGGFGGYAERIENTGIRNKREAVQPGEVKSERREVKNMFQKDIFRDVPQHFKANISEVDPKSMVEEVPSPHTEKLIMEPRRDETETMRESRGATKEQWVKQEYPVRRSDHEDNSLTSSEQDNLRAPRVRFVTQGMSESAPRPEYNRYDREARSRNLNKELAWNLARDPYRDMDLYQPRYTRNYVPRSDPPYRGRQRRIIYYASLPEINRSPANADLRDGYDYRDRDRYDDRAFYPNMSYQLRKPYDKARYEENERKAPLHPLKVSTDVSVRDVNKTPERRVYSEVDRNRYPQNPSYQSERM</sequence>
<feature type="region of interest" description="Disordered" evidence="1">
    <location>
        <begin position="147"/>
        <end position="230"/>
    </location>
</feature>
<name>A0AAV8YCA7_9CUCU</name>
<evidence type="ECO:0000256" key="1">
    <source>
        <dbReference type="SAM" id="MobiDB-lite"/>
    </source>
</evidence>
<feature type="compositionally biased region" description="Basic and acidic residues" evidence="1">
    <location>
        <begin position="155"/>
        <end position="197"/>
    </location>
</feature>
<dbReference type="AlphaFoldDB" id="A0AAV8YCA7"/>
<feature type="region of interest" description="Disordered" evidence="1">
    <location>
        <begin position="337"/>
        <end position="385"/>
    </location>
</feature>
<keyword evidence="3" id="KW-1185">Reference proteome</keyword>
<feature type="compositionally biased region" description="Basic and acidic residues" evidence="1">
    <location>
        <begin position="353"/>
        <end position="373"/>
    </location>
</feature>
<protein>
    <submittedName>
        <fullName evidence="2">Uncharacterized protein</fullName>
    </submittedName>
</protein>
<comment type="caution">
    <text evidence="2">The sequence shown here is derived from an EMBL/GenBank/DDBJ whole genome shotgun (WGS) entry which is preliminary data.</text>
</comment>
<proteinExistence type="predicted"/>
<feature type="compositionally biased region" description="Polar residues" evidence="1">
    <location>
        <begin position="374"/>
        <end position="385"/>
    </location>
</feature>
<gene>
    <name evidence="2" type="ORF">NQ318_016999</name>
</gene>
<reference evidence="2" key="1">
    <citation type="journal article" date="2023" name="Insect Mol. Biol.">
        <title>Genome sequencing provides insights into the evolution of gene families encoding plant cell wall-degrading enzymes in longhorned beetles.</title>
        <authorList>
            <person name="Shin N.R."/>
            <person name="Okamura Y."/>
            <person name="Kirsch R."/>
            <person name="Pauchet Y."/>
        </authorList>
    </citation>
    <scope>NUCLEOTIDE SEQUENCE</scope>
    <source>
        <strain evidence="2">AMC_N1</strain>
    </source>
</reference>
<evidence type="ECO:0000313" key="3">
    <source>
        <dbReference type="Proteomes" id="UP001162162"/>
    </source>
</evidence>
<evidence type="ECO:0000313" key="2">
    <source>
        <dbReference type="EMBL" id="KAJ8949094.1"/>
    </source>
</evidence>
<dbReference type="Proteomes" id="UP001162162">
    <property type="component" value="Unassembled WGS sequence"/>
</dbReference>
<organism evidence="2 3">
    <name type="scientific">Aromia moschata</name>
    <dbReference type="NCBI Taxonomy" id="1265417"/>
    <lineage>
        <taxon>Eukaryota</taxon>
        <taxon>Metazoa</taxon>
        <taxon>Ecdysozoa</taxon>
        <taxon>Arthropoda</taxon>
        <taxon>Hexapoda</taxon>
        <taxon>Insecta</taxon>
        <taxon>Pterygota</taxon>
        <taxon>Neoptera</taxon>
        <taxon>Endopterygota</taxon>
        <taxon>Coleoptera</taxon>
        <taxon>Polyphaga</taxon>
        <taxon>Cucujiformia</taxon>
        <taxon>Chrysomeloidea</taxon>
        <taxon>Cerambycidae</taxon>
        <taxon>Cerambycinae</taxon>
        <taxon>Callichromatini</taxon>
        <taxon>Aromia</taxon>
    </lineage>
</organism>
<accession>A0AAV8YCA7</accession>